<protein>
    <submittedName>
        <fullName evidence="2">Uncharacterized protein</fullName>
    </submittedName>
</protein>
<reference evidence="2" key="1">
    <citation type="submission" date="2023-06" db="EMBL/GenBank/DDBJ databases">
        <title>Genome-scale phylogeny and comparative genomics of the fungal order Sordariales.</title>
        <authorList>
            <consortium name="Lawrence Berkeley National Laboratory"/>
            <person name="Hensen N."/>
            <person name="Bonometti L."/>
            <person name="Westerberg I."/>
            <person name="Brannstrom I.O."/>
            <person name="Guillou S."/>
            <person name="Cros-Aarteil S."/>
            <person name="Calhoun S."/>
            <person name="Haridas S."/>
            <person name="Kuo A."/>
            <person name="Mondo S."/>
            <person name="Pangilinan J."/>
            <person name="Riley R."/>
            <person name="Labutti K."/>
            <person name="Andreopoulos B."/>
            <person name="Lipzen A."/>
            <person name="Chen C."/>
            <person name="Yanf M."/>
            <person name="Daum C."/>
            <person name="Ng V."/>
            <person name="Clum A."/>
            <person name="Steindorff A."/>
            <person name="Ohm R."/>
            <person name="Martin F."/>
            <person name="Silar P."/>
            <person name="Natvig D."/>
            <person name="Lalanne C."/>
            <person name="Gautier V."/>
            <person name="Ament-Velasquez S.L."/>
            <person name="Kruys A."/>
            <person name="Hutchinson M.I."/>
            <person name="Powell A.J."/>
            <person name="Barry K."/>
            <person name="Miller A.N."/>
            <person name="Grigoriev I.V."/>
            <person name="Debuchy R."/>
            <person name="Gladieux P."/>
            <person name="Thoren M.H."/>
            <person name="Johannesson H."/>
        </authorList>
    </citation>
    <scope>NUCLEOTIDE SEQUENCE</scope>
    <source>
        <strain evidence="2">CBS 540.89</strain>
    </source>
</reference>
<organism evidence="2 3">
    <name type="scientific">Apiosordaria backusii</name>
    <dbReference type="NCBI Taxonomy" id="314023"/>
    <lineage>
        <taxon>Eukaryota</taxon>
        <taxon>Fungi</taxon>
        <taxon>Dikarya</taxon>
        <taxon>Ascomycota</taxon>
        <taxon>Pezizomycotina</taxon>
        <taxon>Sordariomycetes</taxon>
        <taxon>Sordariomycetidae</taxon>
        <taxon>Sordariales</taxon>
        <taxon>Lasiosphaeriaceae</taxon>
        <taxon>Apiosordaria</taxon>
    </lineage>
</organism>
<feature type="compositionally biased region" description="Polar residues" evidence="1">
    <location>
        <begin position="22"/>
        <end position="35"/>
    </location>
</feature>
<comment type="caution">
    <text evidence="2">The sequence shown here is derived from an EMBL/GenBank/DDBJ whole genome shotgun (WGS) entry which is preliminary data.</text>
</comment>
<evidence type="ECO:0000313" key="3">
    <source>
        <dbReference type="Proteomes" id="UP001172159"/>
    </source>
</evidence>
<keyword evidence="3" id="KW-1185">Reference proteome</keyword>
<evidence type="ECO:0000313" key="2">
    <source>
        <dbReference type="EMBL" id="KAK0747827.1"/>
    </source>
</evidence>
<dbReference type="AlphaFoldDB" id="A0AA40K753"/>
<evidence type="ECO:0000256" key="1">
    <source>
        <dbReference type="SAM" id="MobiDB-lite"/>
    </source>
</evidence>
<feature type="region of interest" description="Disordered" evidence="1">
    <location>
        <begin position="65"/>
        <end position="85"/>
    </location>
</feature>
<accession>A0AA40K753</accession>
<dbReference type="EMBL" id="JAUKTV010000001">
    <property type="protein sequence ID" value="KAK0747827.1"/>
    <property type="molecule type" value="Genomic_DNA"/>
</dbReference>
<name>A0AA40K753_9PEZI</name>
<feature type="region of interest" description="Disordered" evidence="1">
    <location>
        <begin position="1"/>
        <end position="37"/>
    </location>
</feature>
<proteinExistence type="predicted"/>
<sequence length="85" mass="9226">MFFAGTSGAAARRSQARKRVCNSAQQRSSSGTGELSRQAACCTFSLGQENRYEYPYCRGELADSATAARKENKRSDGGNNLYDTS</sequence>
<dbReference type="Proteomes" id="UP001172159">
    <property type="component" value="Unassembled WGS sequence"/>
</dbReference>
<gene>
    <name evidence="2" type="ORF">B0T21DRAFT_406405</name>
</gene>